<proteinExistence type="predicted"/>
<evidence type="ECO:0000313" key="1">
    <source>
        <dbReference type="EMBL" id="SPD49016.1"/>
    </source>
</evidence>
<dbReference type="EMBL" id="LT984809">
    <property type="protein sequence ID" value="SPD49016.1"/>
    <property type="molecule type" value="Genomic_DNA"/>
</dbReference>
<geneLocation type="plasmid" evidence="1">
    <name>I</name>
</geneLocation>
<organism evidence="1">
    <name type="scientific">Cupriavidus taiwanensis</name>
    <dbReference type="NCBI Taxonomy" id="164546"/>
    <lineage>
        <taxon>Bacteria</taxon>
        <taxon>Pseudomonadati</taxon>
        <taxon>Pseudomonadota</taxon>
        <taxon>Betaproteobacteria</taxon>
        <taxon>Burkholderiales</taxon>
        <taxon>Burkholderiaceae</taxon>
        <taxon>Cupriavidus</taxon>
    </lineage>
</organism>
<keyword evidence="1" id="KW-0614">Plasmid</keyword>
<reference evidence="1" key="1">
    <citation type="submission" date="2018-01" db="EMBL/GenBank/DDBJ databases">
        <authorList>
            <person name="Gaut B.S."/>
            <person name="Morton B.R."/>
            <person name="Clegg M.T."/>
            <person name="Duvall M.R."/>
        </authorList>
    </citation>
    <scope>NUCLEOTIDE SEQUENCE</scope>
    <source>
        <strain evidence="1">Cupriavidus taiwanensis STM 8555</strain>
    </source>
</reference>
<dbReference type="AlphaFoldDB" id="A0A375HDM6"/>
<name>A0A375HDM6_9BURK</name>
<gene>
    <name evidence="1" type="ORF">CBM2612_P0361</name>
</gene>
<accession>A0A375HDM6</accession>
<sequence length="63" mass="7020">MGRTGRARQAVVQYKKSIRKRSGFLPIHAGALPRPDQVWPVFGLRYLGRGAALESLTKLLNES</sequence>
<protein>
    <submittedName>
        <fullName evidence="1">Uncharacterized protein</fullName>
    </submittedName>
</protein>